<sequence>MALAYTARSQEHDVLGTSNKTQCCQLLELCPGDAGGKREVVLLQRFHGGQRGSFQQGLSRAFTSGIGLGNQQLFEEVGKAVFAACCLLGQVRPVHPDALKL</sequence>
<proteinExistence type="predicted"/>
<dbReference type="EMBL" id="RBSQ01000219">
    <property type="protein sequence ID" value="RMS62500.1"/>
    <property type="molecule type" value="Genomic_DNA"/>
</dbReference>
<protein>
    <submittedName>
        <fullName evidence="1">Uncharacterized protein</fullName>
    </submittedName>
</protein>
<evidence type="ECO:0000313" key="1">
    <source>
        <dbReference type="EMBL" id="RMS62500.1"/>
    </source>
</evidence>
<accession>A0A3M5EMH7</accession>
<dbReference type="Proteomes" id="UP000270834">
    <property type="component" value="Unassembled WGS sequence"/>
</dbReference>
<evidence type="ECO:0000313" key="2">
    <source>
        <dbReference type="Proteomes" id="UP000270834"/>
    </source>
</evidence>
<name>A0A3M5EMH7_PSEAI</name>
<dbReference type="AlphaFoldDB" id="A0A3M5EMH7"/>
<gene>
    <name evidence="1" type="ORF">ALP65_200057</name>
</gene>
<reference evidence="1 2" key="1">
    <citation type="submission" date="2018-08" db="EMBL/GenBank/DDBJ databases">
        <title>Recombination of ecologically and evolutionarily significant loci maintains genetic cohesion in the Pseudomonas syringae species complex.</title>
        <authorList>
            <person name="Dillon M."/>
            <person name="Thakur S."/>
            <person name="Almeida R.N.D."/>
            <person name="Weir B.S."/>
            <person name="Guttman D.S."/>
        </authorList>
    </citation>
    <scope>NUCLEOTIDE SEQUENCE [LARGE SCALE GENOMIC DNA]</scope>
    <source>
        <strain evidence="1 2">ICMP 7846</strain>
    </source>
</reference>
<organism evidence="1 2">
    <name type="scientific">Pseudomonas aeruginosa</name>
    <dbReference type="NCBI Taxonomy" id="287"/>
    <lineage>
        <taxon>Bacteria</taxon>
        <taxon>Pseudomonadati</taxon>
        <taxon>Pseudomonadota</taxon>
        <taxon>Gammaproteobacteria</taxon>
        <taxon>Pseudomonadales</taxon>
        <taxon>Pseudomonadaceae</taxon>
        <taxon>Pseudomonas</taxon>
    </lineage>
</organism>
<comment type="caution">
    <text evidence="1">The sequence shown here is derived from an EMBL/GenBank/DDBJ whole genome shotgun (WGS) entry which is preliminary data.</text>
</comment>